<gene>
    <name evidence="2" type="ORF">SAMN05216353_11723</name>
</gene>
<organism evidence="2 3">
    <name type="scientific">Halobacillus alkaliphilus</name>
    <dbReference type="NCBI Taxonomy" id="396056"/>
    <lineage>
        <taxon>Bacteria</taxon>
        <taxon>Bacillati</taxon>
        <taxon>Bacillota</taxon>
        <taxon>Bacilli</taxon>
        <taxon>Bacillales</taxon>
        <taxon>Bacillaceae</taxon>
        <taxon>Halobacillus</taxon>
    </lineage>
</organism>
<dbReference type="EMBL" id="FOOG01000017">
    <property type="protein sequence ID" value="SFF98339.1"/>
    <property type="molecule type" value="Genomic_DNA"/>
</dbReference>
<keyword evidence="3" id="KW-1185">Reference proteome</keyword>
<accession>A0A1I2N674</accession>
<keyword evidence="1" id="KW-0472">Membrane</keyword>
<feature type="transmembrane region" description="Helical" evidence="1">
    <location>
        <begin position="26"/>
        <end position="46"/>
    </location>
</feature>
<evidence type="ECO:0000313" key="3">
    <source>
        <dbReference type="Proteomes" id="UP000198897"/>
    </source>
</evidence>
<evidence type="ECO:0000313" key="2">
    <source>
        <dbReference type="EMBL" id="SFF98339.1"/>
    </source>
</evidence>
<keyword evidence="1" id="KW-1133">Transmembrane helix</keyword>
<evidence type="ECO:0000256" key="1">
    <source>
        <dbReference type="SAM" id="Phobius"/>
    </source>
</evidence>
<dbReference type="AlphaFoldDB" id="A0A1I2N674"/>
<sequence length="64" mass="7528">MNILLITLAITAQLLGYGLLFFHLGTGIALVLSSYLLLIIIIYRLILERKKEKREEDQRDYRDY</sequence>
<reference evidence="3" key="1">
    <citation type="submission" date="2016-10" db="EMBL/GenBank/DDBJ databases">
        <authorList>
            <person name="Varghese N."/>
            <person name="Submissions S."/>
        </authorList>
    </citation>
    <scope>NUCLEOTIDE SEQUENCE [LARGE SCALE GENOMIC DNA]</scope>
    <source>
        <strain evidence="3">FP5</strain>
    </source>
</reference>
<name>A0A1I2N674_9BACI</name>
<keyword evidence="1" id="KW-0812">Transmembrane</keyword>
<dbReference type="Proteomes" id="UP000198897">
    <property type="component" value="Unassembled WGS sequence"/>
</dbReference>
<proteinExistence type="predicted"/>
<protein>
    <submittedName>
        <fullName evidence="2">Uncharacterized protein</fullName>
    </submittedName>
</protein>
<dbReference type="RefSeq" id="WP_089752032.1">
    <property type="nucleotide sequence ID" value="NZ_FOOG01000017.1"/>
</dbReference>